<dbReference type="Pfam" id="PF13660">
    <property type="entry name" value="DUF4147"/>
    <property type="match status" value="1"/>
</dbReference>
<dbReference type="SUPFAM" id="SSF82544">
    <property type="entry name" value="GckA/TtuD-like"/>
    <property type="match status" value="1"/>
</dbReference>
<comment type="caution">
    <text evidence="3">The sequence shown here is derived from an EMBL/GenBank/DDBJ whole genome shotgun (WGS) entry which is preliminary data.</text>
</comment>
<reference evidence="3 4" key="1">
    <citation type="journal article" date="2016" name="Nat. Commun.">
        <title>Thousands of microbial genomes shed light on interconnected biogeochemical processes in an aquifer system.</title>
        <authorList>
            <person name="Anantharaman K."/>
            <person name="Brown C.T."/>
            <person name="Hug L.A."/>
            <person name="Sharon I."/>
            <person name="Castelle C.J."/>
            <person name="Probst A.J."/>
            <person name="Thomas B.C."/>
            <person name="Singh A."/>
            <person name="Wilkins M.J."/>
            <person name="Karaoz U."/>
            <person name="Brodie E.L."/>
            <person name="Williams K.H."/>
            <person name="Hubbard S.S."/>
            <person name="Banfield J.F."/>
        </authorList>
    </citation>
    <scope>NUCLEOTIDE SEQUENCE [LARGE SCALE GENOMIC DNA]</scope>
</reference>
<dbReference type="Proteomes" id="UP000177130">
    <property type="component" value="Unassembled WGS sequence"/>
</dbReference>
<dbReference type="PANTHER" id="PTHR12227">
    <property type="entry name" value="GLYCERATE KINASE"/>
    <property type="match status" value="1"/>
</dbReference>
<dbReference type="PANTHER" id="PTHR12227:SF0">
    <property type="entry name" value="GLYCERATE KINASE"/>
    <property type="match status" value="1"/>
</dbReference>
<gene>
    <name evidence="3" type="ORF">A3C72_03730</name>
</gene>
<dbReference type="Gene3D" id="3.40.1480.10">
    <property type="entry name" value="MOFRL domain"/>
    <property type="match status" value="1"/>
</dbReference>
<evidence type="ECO:0000313" key="4">
    <source>
        <dbReference type="Proteomes" id="UP000177130"/>
    </source>
</evidence>
<name>A0A1G2MLB3_9BACT</name>
<protein>
    <recommendedName>
        <fullName evidence="5">Glycerate kinase</fullName>
    </recommendedName>
</protein>
<dbReference type="Pfam" id="PF05161">
    <property type="entry name" value="MOFRL"/>
    <property type="match status" value="1"/>
</dbReference>
<dbReference type="InterPro" id="IPR039760">
    <property type="entry name" value="MOFRL_protein"/>
</dbReference>
<accession>A0A1G2MLB3</accession>
<dbReference type="InterPro" id="IPR025286">
    <property type="entry name" value="MOFRL_assoc_dom"/>
</dbReference>
<dbReference type="Gene3D" id="3.40.50.10180">
    <property type="entry name" value="Glycerate kinase, MOFRL-like N-terminal domain"/>
    <property type="match status" value="1"/>
</dbReference>
<dbReference type="InterPro" id="IPR007835">
    <property type="entry name" value="MOFRL"/>
</dbReference>
<evidence type="ECO:0008006" key="5">
    <source>
        <dbReference type="Google" id="ProtNLM"/>
    </source>
</evidence>
<dbReference type="InterPro" id="IPR037035">
    <property type="entry name" value="GK-like_C_sf"/>
</dbReference>
<dbReference type="GO" id="GO:0005737">
    <property type="term" value="C:cytoplasm"/>
    <property type="evidence" value="ECO:0007669"/>
    <property type="project" value="TreeGrafter"/>
</dbReference>
<dbReference type="STRING" id="1802306.A3C72_03730"/>
<evidence type="ECO:0000259" key="2">
    <source>
        <dbReference type="Pfam" id="PF13660"/>
    </source>
</evidence>
<dbReference type="AlphaFoldDB" id="A0A1G2MLB3"/>
<dbReference type="GO" id="GO:0008887">
    <property type="term" value="F:glycerate kinase activity"/>
    <property type="evidence" value="ECO:0007669"/>
    <property type="project" value="InterPro"/>
</dbReference>
<dbReference type="InterPro" id="IPR038614">
    <property type="entry name" value="GK_N_sf"/>
</dbReference>
<evidence type="ECO:0000313" key="3">
    <source>
        <dbReference type="EMBL" id="OHA24700.1"/>
    </source>
</evidence>
<proteinExistence type="predicted"/>
<feature type="domain" description="MOFRL-associated" evidence="2">
    <location>
        <begin position="20"/>
        <end position="244"/>
    </location>
</feature>
<evidence type="ECO:0000259" key="1">
    <source>
        <dbReference type="Pfam" id="PF05161"/>
    </source>
</evidence>
<sequence length="429" mass="46794">MQKIKNVFDVGTTSFRKNALSVAEAGLRAIDTRRVIEKAIEWNGSDLLIKGMPWRSDKGKIFFVGVGKCATEAAIAIEQILSDKLDSGIVLDICDPYLFSNKIRFIGCTHPLPSSKNVSAAGEVVNFLKRVRENDLVIFVISGGGSTILCLPNSKDCGEEKTIMKRLIAVGATISEINTVRKHLSLLRGGQLLKYSYPARSVSLIFSDVPGNDLGFVASGPTVFDETTVKDAKKILDKYEIWEDCTTLGCGLLETTKDKKYFEKATNVLAVSNMLALKAMHDEAKRLGFEARIVTDRFEGEAREIGQNIVEDINRSPHNSVLLYGGESTVTIDHVGRGGRNCELALSALRFLGDNEGVVALASDGRDNGVYAGAIADKEGKEKADDLKLDIKQYLANHDSALFFEKTGDYLMSGYTGSNVSDLIIAMKC</sequence>
<feature type="domain" description="MOFRL" evidence="1">
    <location>
        <begin position="321"/>
        <end position="422"/>
    </location>
</feature>
<organism evidence="3 4">
    <name type="scientific">Candidatus Taylorbacteria bacterium RIFCSPHIGHO2_02_FULL_43_32b</name>
    <dbReference type="NCBI Taxonomy" id="1802306"/>
    <lineage>
        <taxon>Bacteria</taxon>
        <taxon>Candidatus Tayloriibacteriota</taxon>
    </lineage>
</organism>
<dbReference type="EMBL" id="MHRK01000007">
    <property type="protein sequence ID" value="OHA24700.1"/>
    <property type="molecule type" value="Genomic_DNA"/>
</dbReference>